<dbReference type="InterPro" id="IPR036457">
    <property type="entry name" value="PPM-type-like_dom_sf"/>
</dbReference>
<dbReference type="Gene3D" id="3.60.40.10">
    <property type="entry name" value="PPM-type phosphatase domain"/>
    <property type="match status" value="1"/>
</dbReference>
<organism evidence="1 2">
    <name type="scientific">Flemingia macrophylla</name>
    <dbReference type="NCBI Taxonomy" id="520843"/>
    <lineage>
        <taxon>Eukaryota</taxon>
        <taxon>Viridiplantae</taxon>
        <taxon>Streptophyta</taxon>
        <taxon>Embryophyta</taxon>
        <taxon>Tracheophyta</taxon>
        <taxon>Spermatophyta</taxon>
        <taxon>Magnoliopsida</taxon>
        <taxon>eudicotyledons</taxon>
        <taxon>Gunneridae</taxon>
        <taxon>Pentapetalae</taxon>
        <taxon>rosids</taxon>
        <taxon>fabids</taxon>
        <taxon>Fabales</taxon>
        <taxon>Fabaceae</taxon>
        <taxon>Papilionoideae</taxon>
        <taxon>50 kb inversion clade</taxon>
        <taxon>NPAAA clade</taxon>
        <taxon>indigoferoid/millettioid clade</taxon>
        <taxon>Phaseoleae</taxon>
        <taxon>Flemingia</taxon>
    </lineage>
</organism>
<gene>
    <name evidence="1" type="ORF">Fmac_022976</name>
</gene>
<proteinExistence type="predicted"/>
<comment type="caution">
    <text evidence="1">The sequence shown here is derived from an EMBL/GenBank/DDBJ whole genome shotgun (WGS) entry which is preliminary data.</text>
</comment>
<evidence type="ECO:0000313" key="2">
    <source>
        <dbReference type="Proteomes" id="UP001603857"/>
    </source>
</evidence>
<evidence type="ECO:0000313" key="1">
    <source>
        <dbReference type="EMBL" id="KAL2323918.1"/>
    </source>
</evidence>
<keyword evidence="2" id="KW-1185">Reference proteome</keyword>
<dbReference type="AlphaFoldDB" id="A0ABD1LKE2"/>
<sequence>MPPRLTKEKKQRLFRGIAKRLLQAALKKAANKRNIKYRTLLGFQIASRRNVHDEITVIVVFIDHYLLHQNQSDPVPFLSIKGFVNDVAESTFNRIQ</sequence>
<name>A0ABD1LKE2_9FABA</name>
<protein>
    <submittedName>
        <fullName evidence="1">Uncharacterized protein</fullName>
    </submittedName>
</protein>
<dbReference type="Proteomes" id="UP001603857">
    <property type="component" value="Unassembled WGS sequence"/>
</dbReference>
<dbReference type="EMBL" id="JBGMDY010000008">
    <property type="protein sequence ID" value="KAL2323918.1"/>
    <property type="molecule type" value="Genomic_DNA"/>
</dbReference>
<accession>A0ABD1LKE2</accession>
<reference evidence="1 2" key="1">
    <citation type="submission" date="2024-08" db="EMBL/GenBank/DDBJ databases">
        <title>Insights into the chromosomal genome structure of Flemingia macrophylla.</title>
        <authorList>
            <person name="Ding Y."/>
            <person name="Zhao Y."/>
            <person name="Bi W."/>
            <person name="Wu M."/>
            <person name="Zhao G."/>
            <person name="Gong Y."/>
            <person name="Li W."/>
            <person name="Zhang P."/>
        </authorList>
    </citation>
    <scope>NUCLEOTIDE SEQUENCE [LARGE SCALE GENOMIC DNA]</scope>
    <source>
        <strain evidence="1">DYQJB</strain>
        <tissue evidence="1">Leaf</tissue>
    </source>
</reference>